<protein>
    <recommendedName>
        <fullName evidence="3">DUF1484 domain-containing protein</fullName>
    </recommendedName>
</protein>
<sequence length="78" mass="8522">MPKVDQLQDIAAAIDHIDHSIKNQSISLSAALGLIYSITETLGVMIGDPDLPNHLHNAYEGLAEVSVELQTRIQNMNK</sequence>
<gene>
    <name evidence="1" type="ORF">SAMN06296008_11835</name>
</gene>
<dbReference type="STRING" id="1938817.SAMN06296008_11835"/>
<evidence type="ECO:0000313" key="1">
    <source>
        <dbReference type="EMBL" id="SMC79481.1"/>
    </source>
</evidence>
<dbReference type="AlphaFoldDB" id="A0A1W2C309"/>
<dbReference type="EMBL" id="FWXJ01000018">
    <property type="protein sequence ID" value="SMC79481.1"/>
    <property type="molecule type" value="Genomic_DNA"/>
</dbReference>
<organism evidence="1 2">
    <name type="scientific">Polynucleobacter kasalickyi</name>
    <dbReference type="NCBI Taxonomy" id="1938817"/>
    <lineage>
        <taxon>Bacteria</taxon>
        <taxon>Pseudomonadati</taxon>
        <taxon>Pseudomonadota</taxon>
        <taxon>Betaproteobacteria</taxon>
        <taxon>Burkholderiales</taxon>
        <taxon>Burkholderiaceae</taxon>
        <taxon>Polynucleobacter</taxon>
    </lineage>
</organism>
<proteinExistence type="predicted"/>
<keyword evidence="2" id="KW-1185">Reference proteome</keyword>
<accession>A0A1W2C309</accession>
<dbReference type="Proteomes" id="UP000192708">
    <property type="component" value="Unassembled WGS sequence"/>
</dbReference>
<evidence type="ECO:0000313" key="2">
    <source>
        <dbReference type="Proteomes" id="UP000192708"/>
    </source>
</evidence>
<reference evidence="1 2" key="1">
    <citation type="submission" date="2017-04" db="EMBL/GenBank/DDBJ databases">
        <authorList>
            <person name="Afonso C.L."/>
            <person name="Miller P.J."/>
            <person name="Scott M.A."/>
            <person name="Spackman E."/>
            <person name="Goraichik I."/>
            <person name="Dimitrov K.M."/>
            <person name="Suarez D.L."/>
            <person name="Swayne D.E."/>
        </authorList>
    </citation>
    <scope>NUCLEOTIDE SEQUENCE [LARGE SCALE GENOMIC DNA]</scope>
    <source>
        <strain evidence="1 2">VK13</strain>
    </source>
</reference>
<evidence type="ECO:0008006" key="3">
    <source>
        <dbReference type="Google" id="ProtNLM"/>
    </source>
</evidence>
<name>A0A1W2C309_9BURK</name>